<dbReference type="SUPFAM" id="SSF51971">
    <property type="entry name" value="Nucleotide-binding domain"/>
    <property type="match status" value="1"/>
</dbReference>
<accession>A0A4Z0RA35</accession>
<dbReference type="PANTHER" id="PTHR43255:SF1">
    <property type="entry name" value="IRON-SULFUR-BINDING OXIDOREDUCTASE FADF-RELATED"/>
    <property type="match status" value="1"/>
</dbReference>
<protein>
    <submittedName>
        <fullName evidence="7">FAD-dependent oxidoreductase</fullName>
    </submittedName>
</protein>
<dbReference type="Pfam" id="PF13534">
    <property type="entry name" value="Fer4_17"/>
    <property type="match status" value="1"/>
</dbReference>
<evidence type="ECO:0000256" key="5">
    <source>
        <dbReference type="ARBA" id="ARBA00023014"/>
    </source>
</evidence>
<dbReference type="Pfam" id="PF14691">
    <property type="entry name" value="Fer4_20"/>
    <property type="match status" value="1"/>
</dbReference>
<keyword evidence="4" id="KW-0408">Iron</keyword>
<dbReference type="GO" id="GO:0051539">
    <property type="term" value="F:4 iron, 4 sulfur cluster binding"/>
    <property type="evidence" value="ECO:0007669"/>
    <property type="project" value="UniProtKB-KW"/>
</dbReference>
<dbReference type="InterPro" id="IPR028261">
    <property type="entry name" value="DPD_II"/>
</dbReference>
<evidence type="ECO:0000313" key="8">
    <source>
        <dbReference type="Proteomes" id="UP000298460"/>
    </source>
</evidence>
<keyword evidence="5" id="KW-0411">Iron-sulfur</keyword>
<evidence type="ECO:0000256" key="3">
    <source>
        <dbReference type="ARBA" id="ARBA00023002"/>
    </source>
</evidence>
<keyword evidence="2" id="KW-0479">Metal-binding</keyword>
<evidence type="ECO:0000256" key="4">
    <source>
        <dbReference type="ARBA" id="ARBA00023004"/>
    </source>
</evidence>
<dbReference type="Gene3D" id="1.10.1060.10">
    <property type="entry name" value="Alpha-helical ferredoxin"/>
    <property type="match status" value="2"/>
</dbReference>
<evidence type="ECO:0000256" key="1">
    <source>
        <dbReference type="ARBA" id="ARBA00022485"/>
    </source>
</evidence>
<dbReference type="GO" id="GO:0046872">
    <property type="term" value="F:metal ion binding"/>
    <property type="evidence" value="ECO:0007669"/>
    <property type="project" value="UniProtKB-KW"/>
</dbReference>
<evidence type="ECO:0000256" key="2">
    <source>
        <dbReference type="ARBA" id="ARBA00022723"/>
    </source>
</evidence>
<dbReference type="PRINTS" id="PR00419">
    <property type="entry name" value="ADXRDTASE"/>
</dbReference>
<dbReference type="AlphaFoldDB" id="A0A4Z0RA35"/>
<reference evidence="7 8" key="1">
    <citation type="submission" date="2019-03" db="EMBL/GenBank/DDBJ databases">
        <title>Draft Genome Sequence of Desulfosporosinus fructosivorans Strain 63.6F, Isolated from Marine Sediment in the Baltic Sea.</title>
        <authorList>
            <person name="Hausmann B."/>
            <person name="Vandieken V."/>
            <person name="Pjevac P."/>
            <person name="Schreck K."/>
            <person name="Herbold C.W."/>
            <person name="Loy A."/>
        </authorList>
    </citation>
    <scope>NUCLEOTIDE SEQUENCE [LARGE SCALE GENOMIC DNA]</scope>
    <source>
        <strain evidence="7 8">63.6F</strain>
    </source>
</reference>
<comment type="caution">
    <text evidence="7">The sequence shown here is derived from an EMBL/GenBank/DDBJ whole genome shotgun (WGS) entry which is preliminary data.</text>
</comment>
<dbReference type="Pfam" id="PF13450">
    <property type="entry name" value="NAD_binding_8"/>
    <property type="match status" value="1"/>
</dbReference>
<dbReference type="GO" id="GO:0016491">
    <property type="term" value="F:oxidoreductase activity"/>
    <property type="evidence" value="ECO:0007669"/>
    <property type="project" value="UniProtKB-KW"/>
</dbReference>
<dbReference type="InterPro" id="IPR009051">
    <property type="entry name" value="Helical_ferredxn"/>
</dbReference>
<dbReference type="InterPro" id="IPR004017">
    <property type="entry name" value="Cys_rich_dom"/>
</dbReference>
<dbReference type="PROSITE" id="PS51379">
    <property type="entry name" value="4FE4S_FER_2"/>
    <property type="match status" value="1"/>
</dbReference>
<keyword evidence="8" id="KW-1185">Reference proteome</keyword>
<dbReference type="InterPro" id="IPR017896">
    <property type="entry name" value="4Fe4S_Fe-S-bd"/>
</dbReference>
<dbReference type="PANTHER" id="PTHR43255">
    <property type="entry name" value="IRON-SULFUR-BINDING OXIDOREDUCTASE FADF-RELATED-RELATED"/>
    <property type="match status" value="1"/>
</dbReference>
<dbReference type="SUPFAM" id="SSF46548">
    <property type="entry name" value="alpha-helical ferredoxin"/>
    <property type="match status" value="1"/>
</dbReference>
<dbReference type="Pfam" id="PF02754">
    <property type="entry name" value="CCG"/>
    <property type="match status" value="2"/>
</dbReference>
<feature type="domain" description="4Fe-4S ferredoxin-type" evidence="6">
    <location>
        <begin position="352"/>
        <end position="381"/>
    </location>
</feature>
<gene>
    <name evidence="7" type="ORF">E4K67_07775</name>
</gene>
<evidence type="ECO:0000313" key="7">
    <source>
        <dbReference type="EMBL" id="TGE39324.1"/>
    </source>
</evidence>
<dbReference type="PROSITE" id="PS00198">
    <property type="entry name" value="4FE4S_FER_1"/>
    <property type="match status" value="1"/>
</dbReference>
<sequence>MRLYQLLWEIIEVHLMGIEDFQNYTDHCFNGTEAPCMSACPLKVDVRAVIEKVQKGNFTAAYRLYRNQVLFPRIVSTICEQPCNDVCLQETVDTAINLRYIEQACVGLTKTREPIGYNVPPKKFHIAIIGAGLSGMACALKLASRNYSVTVYEKNDIPGGKLAEILPRDLYLSEFQNEFQNVSYNLVTSKEITKLEEIEADAVYVATGTGGRTFGLQEEMDYNSLGTKKPGFFLGGRVIGSNSIEAIEHGIRTSQSIEKYLKVGLMDGVPETYAKRSIIQNYYKLPVAAGVYTQNLQEIIAEQAITEAKRCSKCDCSLCVDSCDLMQKFNKGPKRIGSDVTTTLRPIEKFSKRIASRLINSCNMCGLCETVCPEKIDMEDYLLQARHFLFKDGAIPSAYHDFWLRDMEFAHSDQAYVLISPESGEKSRYMFFPGCQLGASEENYVLRAYGFLKELYNDTSLLVGCCGVPADWAGDEGIRDTVQNNILQEWSKMGEPTVILACPTCMKTFTRYLPQIKIVSFYKIMVEHPRFEWKAKGKGKTISVFDPCASRYDRAMQADIRKLITEAGFQIEELSHNGTEARCCSFGGHIHAANPELVKKITTDRIGENNNPYVTYCSNCRDTFASEGKACSHILDILFDIGSPERLAPNLSQRRRNRVAFANKLKGNGIVEGGTDHKLERANLEIPSELMKTMNDYLILEEDVLAVIEHCEATGNVLQNKSTGEFTGHLSQGVITYWVTYEKTDSGYKLKKVYSHRMKIEEN</sequence>
<dbReference type="Gene3D" id="3.50.50.60">
    <property type="entry name" value="FAD/NAD(P)-binding domain"/>
    <property type="match status" value="1"/>
</dbReference>
<evidence type="ECO:0000259" key="6">
    <source>
        <dbReference type="PROSITE" id="PS51379"/>
    </source>
</evidence>
<dbReference type="NCBIfam" id="NF045663">
    <property type="entry name" value="diclust_near_Sec"/>
    <property type="match status" value="1"/>
</dbReference>
<dbReference type="GO" id="GO:0005886">
    <property type="term" value="C:plasma membrane"/>
    <property type="evidence" value="ECO:0007669"/>
    <property type="project" value="TreeGrafter"/>
</dbReference>
<dbReference type="Proteomes" id="UP000298460">
    <property type="component" value="Unassembled WGS sequence"/>
</dbReference>
<dbReference type="InterPro" id="IPR017900">
    <property type="entry name" value="4Fe4S_Fe_S_CS"/>
</dbReference>
<dbReference type="EMBL" id="SPQQ01000002">
    <property type="protein sequence ID" value="TGE39324.1"/>
    <property type="molecule type" value="Genomic_DNA"/>
</dbReference>
<keyword evidence="1" id="KW-0004">4Fe-4S</keyword>
<keyword evidence="3" id="KW-0560">Oxidoreductase</keyword>
<dbReference type="InterPro" id="IPR036188">
    <property type="entry name" value="FAD/NAD-bd_sf"/>
</dbReference>
<name>A0A4Z0RA35_9FIRM</name>
<organism evidence="7 8">
    <name type="scientific">Desulfosporosinus fructosivorans</name>
    <dbReference type="NCBI Taxonomy" id="2018669"/>
    <lineage>
        <taxon>Bacteria</taxon>
        <taxon>Bacillati</taxon>
        <taxon>Bacillota</taxon>
        <taxon>Clostridia</taxon>
        <taxon>Eubacteriales</taxon>
        <taxon>Desulfitobacteriaceae</taxon>
        <taxon>Desulfosporosinus</taxon>
    </lineage>
</organism>
<dbReference type="InterPro" id="IPR051460">
    <property type="entry name" value="HdrC_iron-sulfur_subunit"/>
</dbReference>
<proteinExistence type="predicted"/>
<dbReference type="OrthoDB" id="5241828at2"/>